<reference evidence="8 9" key="1">
    <citation type="submission" date="2018-06" db="EMBL/GenBank/DDBJ databases">
        <authorList>
            <consortium name="Pathogen Informatics"/>
            <person name="Doyle S."/>
        </authorList>
    </citation>
    <scope>NUCLEOTIDE SEQUENCE [LARGE SCALE GENOMIC DNA]</scope>
    <source>
        <strain evidence="8 9">NCTC11842</strain>
    </source>
</reference>
<proteinExistence type="inferred from homology"/>
<dbReference type="EMBL" id="JADMCD010000007">
    <property type="protein sequence ID" value="MBF8641853.1"/>
    <property type="molecule type" value="Genomic_DNA"/>
</dbReference>
<evidence type="ECO:0000313" key="8">
    <source>
        <dbReference type="EMBL" id="SPZ11643.1"/>
    </source>
</evidence>
<dbReference type="InterPro" id="IPR036390">
    <property type="entry name" value="WH_DNA-bd_sf"/>
</dbReference>
<organism evidence="8 9">
    <name type="scientific">Pseudomonas luteola</name>
    <dbReference type="NCBI Taxonomy" id="47886"/>
    <lineage>
        <taxon>Bacteria</taxon>
        <taxon>Pseudomonadati</taxon>
        <taxon>Pseudomonadota</taxon>
        <taxon>Gammaproteobacteria</taxon>
        <taxon>Pseudomonadales</taxon>
        <taxon>Pseudomonadaceae</taxon>
        <taxon>Pseudomonas</taxon>
    </lineage>
</organism>
<evidence type="ECO:0000313" key="11">
    <source>
        <dbReference type="Proteomes" id="UP000638986"/>
    </source>
</evidence>
<dbReference type="InterPro" id="IPR000847">
    <property type="entry name" value="LysR_HTH_N"/>
</dbReference>
<gene>
    <name evidence="8" type="primary">dmlR_4</name>
    <name evidence="7" type="ORF">I5Q09_16630</name>
    <name evidence="6" type="ORF">IRZ65_14290</name>
    <name evidence="8" type="ORF">NCTC11842_03890</name>
</gene>
<dbReference type="InterPro" id="IPR005119">
    <property type="entry name" value="LysR_subst-bd"/>
</dbReference>
<dbReference type="Proteomes" id="UP000250443">
    <property type="component" value="Unassembled WGS sequence"/>
</dbReference>
<dbReference type="GO" id="GO:0003700">
    <property type="term" value="F:DNA-binding transcription factor activity"/>
    <property type="evidence" value="ECO:0007669"/>
    <property type="project" value="InterPro"/>
</dbReference>
<dbReference type="SUPFAM" id="SSF46785">
    <property type="entry name" value="Winged helix' DNA-binding domain"/>
    <property type="match status" value="1"/>
</dbReference>
<dbReference type="Pfam" id="PF03466">
    <property type="entry name" value="LysR_substrate"/>
    <property type="match status" value="1"/>
</dbReference>
<dbReference type="Gene3D" id="3.40.190.290">
    <property type="match status" value="1"/>
</dbReference>
<dbReference type="PANTHER" id="PTHR30537:SF5">
    <property type="entry name" value="HTH-TYPE TRANSCRIPTIONAL ACTIVATOR TTDR-RELATED"/>
    <property type="match status" value="1"/>
</dbReference>
<keyword evidence="3" id="KW-0238">DNA-binding</keyword>
<evidence type="ECO:0000259" key="5">
    <source>
        <dbReference type="PROSITE" id="PS50931"/>
    </source>
</evidence>
<dbReference type="Proteomes" id="UP000626180">
    <property type="component" value="Unassembled WGS sequence"/>
</dbReference>
<dbReference type="CDD" id="cd08422">
    <property type="entry name" value="PBP2_CrgA_like"/>
    <property type="match status" value="1"/>
</dbReference>
<dbReference type="Pfam" id="PF00126">
    <property type="entry name" value="HTH_1"/>
    <property type="match status" value="1"/>
</dbReference>
<dbReference type="FunFam" id="1.10.10.10:FF:000001">
    <property type="entry name" value="LysR family transcriptional regulator"/>
    <property type="match status" value="1"/>
</dbReference>
<dbReference type="Proteomes" id="UP000638986">
    <property type="component" value="Unassembled WGS sequence"/>
</dbReference>
<evidence type="ECO:0000256" key="2">
    <source>
        <dbReference type="ARBA" id="ARBA00023015"/>
    </source>
</evidence>
<protein>
    <submittedName>
        <fullName evidence="6 8">LysR family transcriptional regulator</fullName>
    </submittedName>
</protein>
<dbReference type="RefSeq" id="WP_010795648.1">
    <property type="nucleotide sequence ID" value="NZ_CP069262.1"/>
</dbReference>
<sequence length="317" mass="35472">MDNLFNMRAFMCVVEAGSFTAAAQRLELTTAYVSKAVTNLETHLQTRLLHRTTRRIALTEAGERYLQRCQQIFAYIQEAEAEASHAHAHPVGKLKVHTMTGLGQHYLIKTIARYCEQYPEVNFDLRLTNTFTDILEDGYDVSVILASQLKDSGYFSKRLGSTHSILCASPAYLEKYGTPQTTAALRQHRCLRLVNKAMSLDKWLFQGPKGEELVTIDQTLFQVNTADALMEAIASGMGIGALPIYAAVKGLKDGTLQQVLPHHSLYPLNVYALYPSRQYLDAKIRTLVDFLRDTLPGLLKADEQAVKRLYEEGPVSA</sequence>
<reference evidence="6 10" key="2">
    <citation type="submission" date="2020-10" db="EMBL/GenBank/DDBJ databases">
        <title>Genome sequences of Pseudomonas isolates.</title>
        <authorList>
            <person name="Wessels L."/>
            <person name="Reich F."/>
            <person name="Hammerl J."/>
        </authorList>
    </citation>
    <scope>NUCLEOTIDE SEQUENCE [LARGE SCALE GENOMIC DNA]</scope>
    <source>
        <strain evidence="6 10">20-MO00624-0</strain>
    </source>
</reference>
<keyword evidence="4" id="KW-0804">Transcription</keyword>
<dbReference type="InterPro" id="IPR036388">
    <property type="entry name" value="WH-like_DNA-bd_sf"/>
</dbReference>
<dbReference type="SUPFAM" id="SSF53850">
    <property type="entry name" value="Periplasmic binding protein-like II"/>
    <property type="match status" value="1"/>
</dbReference>
<dbReference type="PROSITE" id="PS50931">
    <property type="entry name" value="HTH_LYSR"/>
    <property type="match status" value="1"/>
</dbReference>
<keyword evidence="10" id="KW-1185">Reference proteome</keyword>
<dbReference type="EMBL" id="JADTXM010000011">
    <property type="protein sequence ID" value="MBH3440314.1"/>
    <property type="molecule type" value="Genomic_DNA"/>
</dbReference>
<comment type="similarity">
    <text evidence="1">Belongs to the LysR transcriptional regulatory family.</text>
</comment>
<evidence type="ECO:0000313" key="10">
    <source>
        <dbReference type="Proteomes" id="UP000626180"/>
    </source>
</evidence>
<dbReference type="EMBL" id="UAUF01000014">
    <property type="protein sequence ID" value="SPZ11643.1"/>
    <property type="molecule type" value="Genomic_DNA"/>
</dbReference>
<feature type="domain" description="HTH lysR-type" evidence="5">
    <location>
        <begin position="7"/>
        <end position="59"/>
    </location>
</feature>
<evidence type="ECO:0000256" key="1">
    <source>
        <dbReference type="ARBA" id="ARBA00009437"/>
    </source>
</evidence>
<dbReference type="Gene3D" id="1.10.10.10">
    <property type="entry name" value="Winged helix-like DNA-binding domain superfamily/Winged helix DNA-binding domain"/>
    <property type="match status" value="1"/>
</dbReference>
<evidence type="ECO:0000313" key="9">
    <source>
        <dbReference type="Proteomes" id="UP000250443"/>
    </source>
</evidence>
<dbReference type="AlphaFoldDB" id="A0A2X2CXM9"/>
<name>A0A2X2CXM9_PSELU</name>
<reference evidence="7 11" key="3">
    <citation type="submission" date="2020-11" db="EMBL/GenBank/DDBJ databases">
        <title>Enhanced detection system for hospital associated transmission using whole genome sequencing surveillance.</title>
        <authorList>
            <person name="Harrison L.H."/>
            <person name="Van Tyne D."/>
            <person name="Marsh J.W."/>
            <person name="Griffith M.P."/>
            <person name="Snyder D.J."/>
            <person name="Cooper V.S."/>
            <person name="Mustapha M."/>
        </authorList>
    </citation>
    <scope>NUCLEOTIDE SEQUENCE [LARGE SCALE GENOMIC DNA]</scope>
    <source>
        <strain evidence="7 11">PSB00013</strain>
    </source>
</reference>
<evidence type="ECO:0000313" key="7">
    <source>
        <dbReference type="EMBL" id="MBH3440314.1"/>
    </source>
</evidence>
<dbReference type="InterPro" id="IPR058163">
    <property type="entry name" value="LysR-type_TF_proteobact-type"/>
</dbReference>
<evidence type="ECO:0000256" key="3">
    <source>
        <dbReference type="ARBA" id="ARBA00023125"/>
    </source>
</evidence>
<evidence type="ECO:0000256" key="4">
    <source>
        <dbReference type="ARBA" id="ARBA00023163"/>
    </source>
</evidence>
<dbReference type="GO" id="GO:0003677">
    <property type="term" value="F:DNA binding"/>
    <property type="evidence" value="ECO:0007669"/>
    <property type="project" value="UniProtKB-KW"/>
</dbReference>
<evidence type="ECO:0000313" key="6">
    <source>
        <dbReference type="EMBL" id="MBF8641853.1"/>
    </source>
</evidence>
<accession>A0A2X2CXM9</accession>
<dbReference type="PANTHER" id="PTHR30537">
    <property type="entry name" value="HTH-TYPE TRANSCRIPTIONAL REGULATOR"/>
    <property type="match status" value="1"/>
</dbReference>
<keyword evidence="2" id="KW-0805">Transcription regulation</keyword>